<dbReference type="GO" id="GO:0000981">
    <property type="term" value="F:DNA-binding transcription factor activity, RNA polymerase II-specific"/>
    <property type="evidence" value="ECO:0007669"/>
    <property type="project" value="InterPro"/>
</dbReference>
<reference evidence="10" key="1">
    <citation type="submission" date="2022-11" db="UniProtKB">
        <authorList>
            <consortium name="WormBaseParasite"/>
        </authorList>
    </citation>
    <scope>IDENTIFICATION</scope>
</reference>
<keyword evidence="9" id="KW-1185">Reference proteome</keyword>
<dbReference type="PROSITE" id="PS50071">
    <property type="entry name" value="HOMEOBOX_2"/>
    <property type="match status" value="1"/>
</dbReference>
<feature type="compositionally biased region" description="Low complexity" evidence="7">
    <location>
        <begin position="243"/>
        <end position="257"/>
    </location>
</feature>
<evidence type="ECO:0000256" key="2">
    <source>
        <dbReference type="ARBA" id="ARBA00023125"/>
    </source>
</evidence>
<feature type="compositionally biased region" description="Gly residues" evidence="7">
    <location>
        <begin position="324"/>
        <end position="336"/>
    </location>
</feature>
<evidence type="ECO:0000256" key="1">
    <source>
        <dbReference type="ARBA" id="ARBA00004123"/>
    </source>
</evidence>
<keyword evidence="2 5" id="KW-0238">DNA-binding</keyword>
<feature type="DNA-binding region" description="Homeobox" evidence="5">
    <location>
        <begin position="263"/>
        <end position="322"/>
    </location>
</feature>
<feature type="compositionally biased region" description="Polar residues" evidence="7">
    <location>
        <begin position="227"/>
        <end position="236"/>
    </location>
</feature>
<keyword evidence="3 5" id="KW-0371">Homeobox</keyword>
<dbReference type="Gene3D" id="1.10.10.60">
    <property type="entry name" value="Homeodomain-like"/>
    <property type="match status" value="1"/>
</dbReference>
<dbReference type="WBParaSite" id="maker-E.canG7_contigs_5511-snap-gene-1.50-mRNA-1">
    <property type="protein sequence ID" value="maker-E.canG7_contigs_5511-snap-gene-1.50-mRNA-1"/>
    <property type="gene ID" value="EcG7_02678"/>
</dbReference>
<dbReference type="PANTHER" id="PTHR24329">
    <property type="entry name" value="HOMEOBOX PROTEIN ARISTALESS"/>
    <property type="match status" value="1"/>
</dbReference>
<evidence type="ECO:0000256" key="5">
    <source>
        <dbReference type="PROSITE-ProRule" id="PRU00108"/>
    </source>
</evidence>
<feature type="region of interest" description="Disordered" evidence="7">
    <location>
        <begin position="461"/>
        <end position="516"/>
    </location>
</feature>
<dbReference type="SMART" id="SM00389">
    <property type="entry name" value="HOX"/>
    <property type="match status" value="1"/>
</dbReference>
<organism evidence="9 10">
    <name type="scientific">Echinococcus canadensis</name>
    <dbReference type="NCBI Taxonomy" id="519352"/>
    <lineage>
        <taxon>Eukaryota</taxon>
        <taxon>Metazoa</taxon>
        <taxon>Spiralia</taxon>
        <taxon>Lophotrochozoa</taxon>
        <taxon>Platyhelminthes</taxon>
        <taxon>Cestoda</taxon>
        <taxon>Eucestoda</taxon>
        <taxon>Cyclophyllidea</taxon>
        <taxon>Taeniidae</taxon>
        <taxon>Echinococcus</taxon>
        <taxon>Echinococcus canadensis group</taxon>
    </lineage>
</organism>
<evidence type="ECO:0000256" key="3">
    <source>
        <dbReference type="ARBA" id="ARBA00023155"/>
    </source>
</evidence>
<dbReference type="AlphaFoldDB" id="A0A915EZC1"/>
<dbReference type="PANTHER" id="PTHR24329:SF337">
    <property type="entry name" value="ARISTALESS RELATED HOMEOBOX"/>
    <property type="match status" value="1"/>
</dbReference>
<dbReference type="GO" id="GO:0005634">
    <property type="term" value="C:nucleus"/>
    <property type="evidence" value="ECO:0007669"/>
    <property type="project" value="UniProtKB-SubCell"/>
</dbReference>
<dbReference type="InterPro" id="IPR001356">
    <property type="entry name" value="HD"/>
</dbReference>
<comment type="subcellular location">
    <subcellularLocation>
        <location evidence="1 5 6">Nucleus</location>
    </subcellularLocation>
</comment>
<keyword evidence="4 5" id="KW-0539">Nucleus</keyword>
<dbReference type="SUPFAM" id="SSF46689">
    <property type="entry name" value="Homeodomain-like"/>
    <property type="match status" value="1"/>
</dbReference>
<feature type="domain" description="Homeobox" evidence="8">
    <location>
        <begin position="261"/>
        <end position="321"/>
    </location>
</feature>
<proteinExistence type="predicted"/>
<dbReference type="FunFam" id="1.10.10.60:FF:000679">
    <property type="entry name" value="Homeobox protein aristaless"/>
    <property type="match status" value="1"/>
</dbReference>
<evidence type="ECO:0000259" key="8">
    <source>
        <dbReference type="PROSITE" id="PS50071"/>
    </source>
</evidence>
<name>A0A915EZC1_9CEST</name>
<dbReference type="Pfam" id="PF00046">
    <property type="entry name" value="Homeodomain"/>
    <property type="match status" value="1"/>
</dbReference>
<evidence type="ECO:0000256" key="4">
    <source>
        <dbReference type="ARBA" id="ARBA00023242"/>
    </source>
</evidence>
<evidence type="ECO:0000256" key="6">
    <source>
        <dbReference type="RuleBase" id="RU000682"/>
    </source>
</evidence>
<evidence type="ECO:0000313" key="9">
    <source>
        <dbReference type="Proteomes" id="UP000887562"/>
    </source>
</evidence>
<dbReference type="CDD" id="cd00086">
    <property type="entry name" value="homeodomain"/>
    <property type="match status" value="1"/>
</dbReference>
<protein>
    <submittedName>
        <fullName evidence="10">Homeobox domain-containing protein</fullName>
    </submittedName>
</protein>
<dbReference type="InterPro" id="IPR017970">
    <property type="entry name" value="Homeobox_CS"/>
</dbReference>
<feature type="region of interest" description="Disordered" evidence="7">
    <location>
        <begin position="318"/>
        <end position="341"/>
    </location>
</feature>
<dbReference type="Proteomes" id="UP000887562">
    <property type="component" value="Unplaced"/>
</dbReference>
<dbReference type="InterPro" id="IPR009057">
    <property type="entry name" value="Homeodomain-like_sf"/>
</dbReference>
<dbReference type="InterPro" id="IPR050649">
    <property type="entry name" value="Paired_Homeobox_TFs"/>
</dbReference>
<feature type="region of interest" description="Disordered" evidence="7">
    <location>
        <begin position="363"/>
        <end position="383"/>
    </location>
</feature>
<feature type="region of interest" description="Disordered" evidence="7">
    <location>
        <begin position="226"/>
        <end position="257"/>
    </location>
</feature>
<dbReference type="PROSITE" id="PS00027">
    <property type="entry name" value="HOMEOBOX_1"/>
    <property type="match status" value="1"/>
</dbReference>
<evidence type="ECO:0000313" key="10">
    <source>
        <dbReference type="WBParaSite" id="maker-E.canG7_contigs_5511-snap-gene-1.50-mRNA-1"/>
    </source>
</evidence>
<feature type="compositionally biased region" description="Low complexity" evidence="7">
    <location>
        <begin position="496"/>
        <end position="516"/>
    </location>
</feature>
<sequence length="547" mass="57747">MRSSLNGRTRNSTHTYIRTAMRHVGWRNSLSRRCVQSTAEVSHMESAGLTTGLGTSTPPTPSASQAATLSMNFALSSTSATAVPTEPSTTALAFEQIFGGLMLPPPTASTAKGLAMGEKGSPTGLPPWITTSSIGESGIPAGGGKMVVVCVSDLKKFTQLQPRVKVNIRSPEEVVSVIGGSDSSMLMHTDNGVNNLVDLCGFAGHQGAPTVPHGFPFGFPVHRFSPTAGSNHNLQHQGGPPGVNGNISSSGSNNGSVDLKVKKARHRTTFSVYQLSVLESAFDMCPYPDALTREDIASRLQLSESRVQVWFQNRRAKWRKQEADGGGGSSGGGSGGLHSVSPSCGGDAVDYTAVAPLVRRKRTAAGEDGVDHSHHASSGAKRLSFSVNSLTEGEEDFGQRGDKALTMAQQQSQLGGNFLRYLCSLFSNSTNNSGNGSGIPCNEKSPIPLPQYPLPVLPRSDLPLSLFPPPPPLLPPPPQSQPPRVIKDEEEASRTCSDSGICSSGDGNGNDVNSGSLDSRYQLAKRFLDSLLLQKAALQQSQKRDTE</sequence>
<evidence type="ECO:0000256" key="7">
    <source>
        <dbReference type="SAM" id="MobiDB-lite"/>
    </source>
</evidence>
<feature type="compositionally biased region" description="Pro residues" evidence="7">
    <location>
        <begin position="466"/>
        <end position="481"/>
    </location>
</feature>
<accession>A0A915EZC1</accession>
<dbReference type="GO" id="GO:0000977">
    <property type="term" value="F:RNA polymerase II transcription regulatory region sequence-specific DNA binding"/>
    <property type="evidence" value="ECO:0007669"/>
    <property type="project" value="TreeGrafter"/>
</dbReference>